<keyword evidence="1" id="KW-1133">Transmembrane helix</keyword>
<reference evidence="2" key="1">
    <citation type="submission" date="2017-05" db="UniProtKB">
        <authorList>
            <consortium name="EnsemblMetazoa"/>
        </authorList>
    </citation>
    <scope>IDENTIFICATION</scope>
</reference>
<protein>
    <submittedName>
        <fullName evidence="2">Uncharacterized protein</fullName>
    </submittedName>
</protein>
<evidence type="ECO:0000313" key="2">
    <source>
        <dbReference type="EnsemblMetazoa" id="Aqu2.1.16011_001"/>
    </source>
</evidence>
<keyword evidence="1" id="KW-0812">Transmembrane</keyword>
<dbReference type="AlphaFoldDB" id="A0A1X7TME4"/>
<sequence>TVKPVYSRHIGSWDPIILGSLIHSHIALVLILPALIKELSVLFRVSAIAGLTV</sequence>
<feature type="transmembrane region" description="Helical" evidence="1">
    <location>
        <begin position="16"/>
        <end position="36"/>
    </location>
</feature>
<accession>A0A1X7TME4</accession>
<dbReference type="InParanoid" id="A0A1X7TME4"/>
<evidence type="ECO:0000256" key="1">
    <source>
        <dbReference type="SAM" id="Phobius"/>
    </source>
</evidence>
<name>A0A1X7TME4_AMPQE</name>
<proteinExistence type="predicted"/>
<organism evidence="2">
    <name type="scientific">Amphimedon queenslandica</name>
    <name type="common">Sponge</name>
    <dbReference type="NCBI Taxonomy" id="400682"/>
    <lineage>
        <taxon>Eukaryota</taxon>
        <taxon>Metazoa</taxon>
        <taxon>Porifera</taxon>
        <taxon>Demospongiae</taxon>
        <taxon>Heteroscleromorpha</taxon>
        <taxon>Haplosclerida</taxon>
        <taxon>Niphatidae</taxon>
        <taxon>Amphimedon</taxon>
    </lineage>
</organism>
<dbReference type="EnsemblMetazoa" id="Aqu2.1.16011_001">
    <property type="protein sequence ID" value="Aqu2.1.16011_001"/>
    <property type="gene ID" value="Aqu2.1.16011"/>
</dbReference>
<keyword evidence="1" id="KW-0472">Membrane</keyword>